<dbReference type="Proteomes" id="UP000019478">
    <property type="component" value="Unassembled WGS sequence"/>
</dbReference>
<dbReference type="Gene3D" id="3.10.330.20">
    <property type="match status" value="1"/>
</dbReference>
<evidence type="ECO:0000256" key="7">
    <source>
        <dbReference type="ARBA" id="ARBA00022694"/>
    </source>
</evidence>
<evidence type="ECO:0000256" key="3">
    <source>
        <dbReference type="ARBA" id="ARBA00015963"/>
    </source>
</evidence>
<evidence type="ECO:0000256" key="5">
    <source>
        <dbReference type="ARBA" id="ARBA00022679"/>
    </source>
</evidence>
<keyword evidence="4" id="KW-0489">Methyltransferase</keyword>
<feature type="region of interest" description="Disordered" evidence="10">
    <location>
        <begin position="459"/>
        <end position="533"/>
    </location>
</feature>
<name>W9YBE9_9EURO</name>
<evidence type="ECO:0000256" key="8">
    <source>
        <dbReference type="ARBA" id="ARBA00023242"/>
    </source>
</evidence>
<dbReference type="HOGENOM" id="CLU_025402_2_0_1"/>
<feature type="compositionally biased region" description="Basic and acidic residues" evidence="10">
    <location>
        <begin position="74"/>
        <end position="87"/>
    </location>
</feature>
<reference evidence="12 13" key="1">
    <citation type="submission" date="2013-03" db="EMBL/GenBank/DDBJ databases">
        <title>The Genome Sequence of Capronia epimyces CBS 606.96.</title>
        <authorList>
            <consortium name="The Broad Institute Genomics Platform"/>
            <person name="Cuomo C."/>
            <person name="de Hoog S."/>
            <person name="Gorbushina A."/>
            <person name="Walker B."/>
            <person name="Young S.K."/>
            <person name="Zeng Q."/>
            <person name="Gargeya S."/>
            <person name="Fitzgerald M."/>
            <person name="Haas B."/>
            <person name="Abouelleil A."/>
            <person name="Allen A.W."/>
            <person name="Alvarado L."/>
            <person name="Arachchi H.M."/>
            <person name="Berlin A.M."/>
            <person name="Chapman S.B."/>
            <person name="Gainer-Dewar J."/>
            <person name="Goldberg J."/>
            <person name="Griggs A."/>
            <person name="Gujja S."/>
            <person name="Hansen M."/>
            <person name="Howarth C."/>
            <person name="Imamovic A."/>
            <person name="Ireland A."/>
            <person name="Larimer J."/>
            <person name="McCowan C."/>
            <person name="Murphy C."/>
            <person name="Pearson M."/>
            <person name="Poon T.W."/>
            <person name="Priest M."/>
            <person name="Roberts A."/>
            <person name="Saif S."/>
            <person name="Shea T."/>
            <person name="Sisk P."/>
            <person name="Sykes S."/>
            <person name="Wortman J."/>
            <person name="Nusbaum C."/>
            <person name="Birren B."/>
        </authorList>
    </citation>
    <scope>NUCLEOTIDE SEQUENCE [LARGE SCALE GENOMIC DNA]</scope>
    <source>
        <strain evidence="12 13">CBS 606.96</strain>
    </source>
</reference>
<dbReference type="InterPro" id="IPR049470">
    <property type="entry name" value="TRM61_C"/>
</dbReference>
<evidence type="ECO:0000256" key="10">
    <source>
        <dbReference type="SAM" id="MobiDB-lite"/>
    </source>
</evidence>
<comment type="caution">
    <text evidence="12">The sequence shown here is derived from an EMBL/GenBank/DDBJ whole genome shotgun (WGS) entry which is preliminary data.</text>
</comment>
<keyword evidence="6" id="KW-0949">S-adenosyl-L-methionine</keyword>
<dbReference type="PANTHER" id="PTHR12133:SF2">
    <property type="entry name" value="TRNA (ADENINE(58)-N(1))-METHYLTRANSFERASE CATALYTIC SUBUNIT TRMT61A"/>
    <property type="match status" value="1"/>
</dbReference>
<dbReference type="GO" id="GO:0030488">
    <property type="term" value="P:tRNA methylation"/>
    <property type="evidence" value="ECO:0007669"/>
    <property type="project" value="InterPro"/>
</dbReference>
<comment type="subcellular location">
    <subcellularLocation>
        <location evidence="1">Nucleus</location>
    </subcellularLocation>
</comment>
<evidence type="ECO:0000259" key="11">
    <source>
        <dbReference type="Pfam" id="PF08704"/>
    </source>
</evidence>
<dbReference type="Pfam" id="PF08704">
    <property type="entry name" value="GCD14"/>
    <property type="match status" value="1"/>
</dbReference>
<dbReference type="EC" id="2.1.1.220" evidence="2"/>
<dbReference type="GeneID" id="19172068"/>
<evidence type="ECO:0000313" key="12">
    <source>
        <dbReference type="EMBL" id="EXJ79694.1"/>
    </source>
</evidence>
<evidence type="ECO:0000256" key="2">
    <source>
        <dbReference type="ARBA" id="ARBA00012796"/>
    </source>
</evidence>
<dbReference type="RefSeq" id="XP_007736268.1">
    <property type="nucleotide sequence ID" value="XM_007738078.1"/>
</dbReference>
<feature type="region of interest" description="Disordered" evidence="10">
    <location>
        <begin position="74"/>
        <end position="124"/>
    </location>
</feature>
<dbReference type="PROSITE" id="PS51620">
    <property type="entry name" value="SAM_TRM61"/>
    <property type="match status" value="1"/>
</dbReference>
<gene>
    <name evidence="12" type="ORF">A1O3_07976</name>
</gene>
<dbReference type="GO" id="GO:0005634">
    <property type="term" value="C:nucleus"/>
    <property type="evidence" value="ECO:0007669"/>
    <property type="project" value="UniProtKB-SubCell"/>
</dbReference>
<sequence>MVSSFLSRGCVAKEHDLASLHLRRDQSLPVVLSTEVTSADHEGYAEGVVTNTRFGSFPHSTMIGAAWGSQIRASKVDTGSRGRKEAMNAKAKAKKRKAEALEQSQSRSQSRSRTDTHAGDEDAVAAAAAEVEVEVASSGFVHILPPTPENWTISLPHRTQVVYTPDYSYILHRIRARPGSRLIEAGSGSGSFTHAAARAVFNAYSATSGVESVGKVFSFEFHAERHRRVKAEMVEHGLDTIVHTEHRDVYRDGFLVHEDEENRDRKTSPQANAIFLDLPAPWEAVPHLTREHQDGKPSALDPNSAVHLCTFSPCIEQAQKTVSSLRRHDWLEIEMVEMQQKRIEVRREYTGLSYDGMRGANAYAADVDEALVRLREVERRARDFHARTLSKRQQANGQRQQQQQQPDVGKLPFNGGKLVHRTEPELKTHTSYLVFAILPRAWTEEDEATARAKWSKHVKIAPSVPKSQRQMKKEAKLKSRGQPQVLNGRVDGEMGETTTEKTNAGTGESTPRAEAEAEAEPEAEAEAPGGLHV</sequence>
<dbReference type="AlphaFoldDB" id="W9YBE9"/>
<evidence type="ECO:0000313" key="13">
    <source>
        <dbReference type="Proteomes" id="UP000019478"/>
    </source>
</evidence>
<evidence type="ECO:0000256" key="9">
    <source>
        <dbReference type="ARBA" id="ARBA00033309"/>
    </source>
</evidence>
<dbReference type="InterPro" id="IPR029063">
    <property type="entry name" value="SAM-dependent_MTases_sf"/>
</dbReference>
<feature type="compositionally biased region" description="Acidic residues" evidence="10">
    <location>
        <begin position="516"/>
        <end position="525"/>
    </location>
</feature>
<feature type="compositionally biased region" description="Polar residues" evidence="10">
    <location>
        <begin position="496"/>
        <end position="509"/>
    </location>
</feature>
<evidence type="ECO:0000256" key="6">
    <source>
        <dbReference type="ARBA" id="ARBA00022691"/>
    </source>
</evidence>
<proteinExistence type="predicted"/>
<evidence type="ECO:0000256" key="4">
    <source>
        <dbReference type="ARBA" id="ARBA00022603"/>
    </source>
</evidence>
<dbReference type="eggNOG" id="KOG2915">
    <property type="taxonomic scope" value="Eukaryota"/>
</dbReference>
<dbReference type="GO" id="GO:0031515">
    <property type="term" value="C:tRNA (m1A) methyltransferase complex"/>
    <property type="evidence" value="ECO:0007669"/>
    <property type="project" value="InterPro"/>
</dbReference>
<dbReference type="Gene3D" id="3.40.50.150">
    <property type="entry name" value="Vaccinia Virus protein VP39"/>
    <property type="match status" value="1"/>
</dbReference>
<organism evidence="12 13">
    <name type="scientific">Capronia epimyces CBS 606.96</name>
    <dbReference type="NCBI Taxonomy" id="1182542"/>
    <lineage>
        <taxon>Eukaryota</taxon>
        <taxon>Fungi</taxon>
        <taxon>Dikarya</taxon>
        <taxon>Ascomycota</taxon>
        <taxon>Pezizomycotina</taxon>
        <taxon>Eurotiomycetes</taxon>
        <taxon>Chaetothyriomycetidae</taxon>
        <taxon>Chaetothyriales</taxon>
        <taxon>Herpotrichiellaceae</taxon>
        <taxon>Capronia</taxon>
    </lineage>
</organism>
<keyword evidence="13" id="KW-1185">Reference proteome</keyword>
<dbReference type="PANTHER" id="PTHR12133">
    <property type="entry name" value="TRNA (ADENINE(58)-N(1))-METHYLTRANSFERASE"/>
    <property type="match status" value="1"/>
</dbReference>
<dbReference type="STRING" id="1182542.W9YBE9"/>
<dbReference type="InterPro" id="IPR014816">
    <property type="entry name" value="tRNA_MeTrfase_Gcd14"/>
</dbReference>
<keyword evidence="5" id="KW-0808">Transferase</keyword>
<dbReference type="EMBL" id="AMGY01000007">
    <property type="protein sequence ID" value="EXJ79694.1"/>
    <property type="molecule type" value="Genomic_DNA"/>
</dbReference>
<keyword evidence="7" id="KW-0819">tRNA processing</keyword>
<dbReference type="SUPFAM" id="SSF53335">
    <property type="entry name" value="S-adenosyl-L-methionine-dependent methyltransferases"/>
    <property type="match status" value="1"/>
</dbReference>
<dbReference type="OrthoDB" id="1925287at2759"/>
<protein>
    <recommendedName>
        <fullName evidence="3">tRNA (adenine(58)-N(1))-methyltransferase catalytic subunit TRM61</fullName>
        <ecNumber evidence="2">2.1.1.220</ecNumber>
    </recommendedName>
    <alternativeName>
        <fullName evidence="9">tRNA(m1A58)-methyltransferase subunit TRM61</fullName>
    </alternativeName>
</protein>
<feature type="domain" description="tRNA (adenine(58)-N(1))-methyltransferase catalytic subunit TRM61 C-terminal" evidence="11">
    <location>
        <begin position="139"/>
        <end position="437"/>
    </location>
</feature>
<feature type="region of interest" description="Disordered" evidence="10">
    <location>
        <begin position="387"/>
        <end position="417"/>
    </location>
</feature>
<dbReference type="GO" id="GO:0160107">
    <property type="term" value="F:tRNA (adenine(58)-N1)-methyltransferase activity"/>
    <property type="evidence" value="ECO:0007669"/>
    <property type="project" value="UniProtKB-EC"/>
</dbReference>
<feature type="compositionally biased region" description="Low complexity" evidence="10">
    <location>
        <begin position="393"/>
        <end position="405"/>
    </location>
</feature>
<keyword evidence="8" id="KW-0539">Nucleus</keyword>
<evidence type="ECO:0000256" key="1">
    <source>
        <dbReference type="ARBA" id="ARBA00004123"/>
    </source>
</evidence>
<accession>W9YBE9</accession>